<evidence type="ECO:0000259" key="2">
    <source>
        <dbReference type="PROSITE" id="PS50213"/>
    </source>
</evidence>
<dbReference type="Gene3D" id="2.30.180.10">
    <property type="entry name" value="FAS1 domain"/>
    <property type="match status" value="1"/>
</dbReference>
<evidence type="ECO:0000313" key="3">
    <source>
        <dbReference type="EMBL" id="KAF9597685.1"/>
    </source>
</evidence>
<accession>A0A835LK01</accession>
<dbReference type="Pfam" id="PF02469">
    <property type="entry name" value="Fasciclin"/>
    <property type="match status" value="1"/>
</dbReference>
<reference evidence="3 4" key="1">
    <citation type="submission" date="2020-10" db="EMBL/GenBank/DDBJ databases">
        <title>The Coptis chinensis genome and diversification of protoberbering-type alkaloids.</title>
        <authorList>
            <person name="Wang B."/>
            <person name="Shu S."/>
            <person name="Song C."/>
            <person name="Liu Y."/>
        </authorList>
    </citation>
    <scope>NUCLEOTIDE SEQUENCE [LARGE SCALE GENOMIC DNA]</scope>
    <source>
        <strain evidence="3">HL-2020</strain>
        <tissue evidence="3">Leaf</tissue>
    </source>
</reference>
<dbReference type="EMBL" id="JADFTS010000007">
    <property type="protein sequence ID" value="KAF9597685.1"/>
    <property type="molecule type" value="Genomic_DNA"/>
</dbReference>
<gene>
    <name evidence="3" type="ORF">IFM89_021163</name>
</gene>
<dbReference type="Proteomes" id="UP000631114">
    <property type="component" value="Unassembled WGS sequence"/>
</dbReference>
<dbReference type="InterPro" id="IPR000782">
    <property type="entry name" value="FAS1_domain"/>
</dbReference>
<dbReference type="OrthoDB" id="1525874at2759"/>
<evidence type="ECO:0000313" key="4">
    <source>
        <dbReference type="Proteomes" id="UP000631114"/>
    </source>
</evidence>
<proteinExistence type="inferred from homology"/>
<dbReference type="PANTHER" id="PTHR33985:SF19">
    <property type="entry name" value="FASCICLIN-LIKE ARABINOGALACTAN PROTEIN 21"/>
    <property type="match status" value="1"/>
</dbReference>
<protein>
    <recommendedName>
        <fullName evidence="2">FAS1 domain-containing protein</fullName>
    </recommendedName>
</protein>
<organism evidence="3 4">
    <name type="scientific">Coptis chinensis</name>
    <dbReference type="NCBI Taxonomy" id="261450"/>
    <lineage>
        <taxon>Eukaryota</taxon>
        <taxon>Viridiplantae</taxon>
        <taxon>Streptophyta</taxon>
        <taxon>Embryophyta</taxon>
        <taxon>Tracheophyta</taxon>
        <taxon>Spermatophyta</taxon>
        <taxon>Magnoliopsida</taxon>
        <taxon>Ranunculales</taxon>
        <taxon>Ranunculaceae</taxon>
        <taxon>Coptidoideae</taxon>
        <taxon>Coptis</taxon>
    </lineage>
</organism>
<evidence type="ECO:0000256" key="1">
    <source>
        <dbReference type="ARBA" id="ARBA00007843"/>
    </source>
</evidence>
<dbReference type="AlphaFoldDB" id="A0A835LK01"/>
<comment type="similarity">
    <text evidence="1">Belongs to the fasciclin-like AGP family.</text>
</comment>
<dbReference type="InterPro" id="IPR052806">
    <property type="entry name" value="Fasciclin-like_AGP"/>
</dbReference>
<dbReference type="PANTHER" id="PTHR33985">
    <property type="entry name" value="OS02G0491300 PROTEIN-RELATED"/>
    <property type="match status" value="1"/>
</dbReference>
<name>A0A835LK01_9MAGN</name>
<comment type="caution">
    <text evidence="3">The sequence shown here is derived from an EMBL/GenBank/DDBJ whole genome shotgun (WGS) entry which is preliminary data.</text>
</comment>
<dbReference type="PROSITE" id="PS50213">
    <property type="entry name" value="FAS1"/>
    <property type="match status" value="1"/>
</dbReference>
<dbReference type="InterPro" id="IPR036378">
    <property type="entry name" value="FAS1_dom_sf"/>
</dbReference>
<keyword evidence="4" id="KW-1185">Reference proteome</keyword>
<sequence length="132" mass="14824">MSVNANVTQARNMWNRAIRQLSSNGYVSFAIGLRSVLDRILIDYTDLSSVTIFAPSDFAYIASPLPMLERLVRFHILPERYECRELVSMPAKASLRTLFNGDDLEVTEDYNAKGVLGINGVEITAPDIRRSL</sequence>
<feature type="domain" description="FAS1" evidence="2">
    <location>
        <begin position="1"/>
        <end position="132"/>
    </location>
</feature>
<dbReference type="SUPFAM" id="SSF82153">
    <property type="entry name" value="FAS1 domain"/>
    <property type="match status" value="1"/>
</dbReference>